<accession>A0ABQ3GH24</accession>
<proteinExistence type="predicted"/>
<dbReference type="InterPro" id="IPR013325">
    <property type="entry name" value="RNA_pol_sigma_r2"/>
</dbReference>
<name>A0ABQ3GH24_9MICC</name>
<reference evidence="3" key="1">
    <citation type="journal article" date="2019" name="Int. J. Syst. Evol. Microbiol.">
        <title>The Global Catalogue of Microorganisms (GCM) 10K type strain sequencing project: providing services to taxonomists for standard genome sequencing and annotation.</title>
        <authorList>
            <consortium name="The Broad Institute Genomics Platform"/>
            <consortium name="The Broad Institute Genome Sequencing Center for Infectious Disease"/>
            <person name="Wu L."/>
            <person name="Ma J."/>
        </authorList>
    </citation>
    <scope>NUCLEOTIDE SEQUENCE [LARGE SCALE GENOMIC DNA]</scope>
    <source>
        <strain evidence="3">KCTC 19466</strain>
    </source>
</reference>
<dbReference type="Gene3D" id="1.10.1740.10">
    <property type="match status" value="1"/>
</dbReference>
<gene>
    <name evidence="2" type="ORF">GCM10008096_11530</name>
</gene>
<feature type="compositionally biased region" description="Pro residues" evidence="1">
    <location>
        <begin position="455"/>
        <end position="475"/>
    </location>
</feature>
<feature type="region of interest" description="Disordered" evidence="1">
    <location>
        <begin position="312"/>
        <end position="484"/>
    </location>
</feature>
<keyword evidence="3" id="KW-1185">Reference proteome</keyword>
<feature type="compositionally biased region" description="Low complexity" evidence="1">
    <location>
        <begin position="349"/>
        <end position="372"/>
    </location>
</feature>
<dbReference type="EMBL" id="BMXK01000004">
    <property type="protein sequence ID" value="GHD04329.1"/>
    <property type="molecule type" value="Genomic_DNA"/>
</dbReference>
<sequence length="499" mass="50385">MADADAPRSDVELVERVRSGDDAAVAALWERHRESAVRAAQWRSRAFPGADADDAAARAFESLVASLQAGSGPVEAVRPYLLTAVSRTVMSVSRGAEPDADPFALFEAGDPDASPVMAGLDARLLCQAFLGLPERWQSVLWLLEVEGEDPADAGTQLASSPETVDLLALLAMKELRSDFLDLHTGDEARAACRRAGELPDYVRGELGRRAHQRFQNHSDGCASCSEALAHLEDPGTAIRQVIAPLFVGRGSAAPLGLAAPAAAAPALTRSRPVLVGTGIAAAAALVLSGGALASTWWGDPSVGRAAIAAESVATPGPSPWVTVDGADEDSGSPATESEGPESTAESEPGIAGNSAAPSSGSADAAAAGAHGSVEPAESAGDSGTAGDESRSRPAAAGGPTSEETGTAPRPLPSSGPAEVQAPAPSQAPEPSPTRTAAPAPTTAPAPSPTRTQSPAPAPAEPAPAKPTPRPTPSPTPTLVAEPEPADDCLIDLLGVRVCI</sequence>
<evidence type="ECO:0000256" key="1">
    <source>
        <dbReference type="SAM" id="MobiDB-lite"/>
    </source>
</evidence>
<comment type="caution">
    <text evidence="2">The sequence shown here is derived from an EMBL/GenBank/DDBJ whole genome shotgun (WGS) entry which is preliminary data.</text>
</comment>
<organism evidence="2 3">
    <name type="scientific">Zhihengliuella salsuginis</name>
    <dbReference type="NCBI Taxonomy" id="578222"/>
    <lineage>
        <taxon>Bacteria</taxon>
        <taxon>Bacillati</taxon>
        <taxon>Actinomycetota</taxon>
        <taxon>Actinomycetes</taxon>
        <taxon>Micrococcales</taxon>
        <taxon>Micrococcaceae</taxon>
        <taxon>Zhihengliuella</taxon>
    </lineage>
</organism>
<dbReference type="SUPFAM" id="SSF88946">
    <property type="entry name" value="Sigma2 domain of RNA polymerase sigma factors"/>
    <property type="match status" value="1"/>
</dbReference>
<dbReference type="RefSeq" id="WP_189349178.1">
    <property type="nucleotide sequence ID" value="NZ_BMXK01000004.1"/>
</dbReference>
<protein>
    <submittedName>
        <fullName evidence="2">RNA polymerase sigma factor</fullName>
    </submittedName>
</protein>
<dbReference type="Proteomes" id="UP000642819">
    <property type="component" value="Unassembled WGS sequence"/>
</dbReference>
<evidence type="ECO:0000313" key="3">
    <source>
        <dbReference type="Proteomes" id="UP000642819"/>
    </source>
</evidence>
<dbReference type="InterPro" id="IPR013324">
    <property type="entry name" value="RNA_pol_sigma_r3/r4-like"/>
</dbReference>
<dbReference type="SUPFAM" id="SSF88659">
    <property type="entry name" value="Sigma3 and sigma4 domains of RNA polymerase sigma factors"/>
    <property type="match status" value="1"/>
</dbReference>
<evidence type="ECO:0000313" key="2">
    <source>
        <dbReference type="EMBL" id="GHD04329.1"/>
    </source>
</evidence>